<organism evidence="2 3">
    <name type="scientific">Reyranella soli</name>
    <dbReference type="NCBI Taxonomy" id="1230389"/>
    <lineage>
        <taxon>Bacteria</taxon>
        <taxon>Pseudomonadati</taxon>
        <taxon>Pseudomonadota</taxon>
        <taxon>Alphaproteobacteria</taxon>
        <taxon>Hyphomicrobiales</taxon>
        <taxon>Reyranellaceae</taxon>
        <taxon>Reyranella</taxon>
    </lineage>
</organism>
<dbReference type="RefSeq" id="WP_147150455.1">
    <property type="nucleotide sequence ID" value="NZ_BKAJ01000065.1"/>
</dbReference>
<proteinExistence type="predicted"/>
<accession>A0A512NBR9</accession>
<dbReference type="InterPro" id="IPR051044">
    <property type="entry name" value="MAG_DAG_Lipase"/>
</dbReference>
<protein>
    <submittedName>
        <fullName evidence="2">Lysophospholipase</fullName>
    </submittedName>
</protein>
<dbReference type="OrthoDB" id="9788260at2"/>
<name>A0A512NBR9_9HYPH</name>
<gene>
    <name evidence="2" type="ORF">RSO01_35530</name>
</gene>
<dbReference type="Proteomes" id="UP000321058">
    <property type="component" value="Unassembled WGS sequence"/>
</dbReference>
<dbReference type="PANTHER" id="PTHR11614">
    <property type="entry name" value="PHOSPHOLIPASE-RELATED"/>
    <property type="match status" value="1"/>
</dbReference>
<keyword evidence="3" id="KW-1185">Reference proteome</keyword>
<dbReference type="InterPro" id="IPR022742">
    <property type="entry name" value="Hydrolase_4"/>
</dbReference>
<evidence type="ECO:0000259" key="1">
    <source>
        <dbReference type="Pfam" id="PF12146"/>
    </source>
</evidence>
<dbReference type="EMBL" id="BKAJ01000065">
    <property type="protein sequence ID" value="GEP56387.1"/>
    <property type="molecule type" value="Genomic_DNA"/>
</dbReference>
<comment type="caution">
    <text evidence="2">The sequence shown here is derived from an EMBL/GenBank/DDBJ whole genome shotgun (WGS) entry which is preliminary data.</text>
</comment>
<dbReference type="AlphaFoldDB" id="A0A512NBR9"/>
<evidence type="ECO:0000313" key="3">
    <source>
        <dbReference type="Proteomes" id="UP000321058"/>
    </source>
</evidence>
<dbReference type="Gene3D" id="3.40.50.1820">
    <property type="entry name" value="alpha/beta hydrolase"/>
    <property type="match status" value="1"/>
</dbReference>
<dbReference type="Pfam" id="PF12146">
    <property type="entry name" value="Hydrolase_4"/>
    <property type="match status" value="1"/>
</dbReference>
<dbReference type="InterPro" id="IPR029058">
    <property type="entry name" value="AB_hydrolase_fold"/>
</dbReference>
<dbReference type="SUPFAM" id="SSF53474">
    <property type="entry name" value="alpha/beta-Hydrolases"/>
    <property type="match status" value="1"/>
</dbReference>
<feature type="domain" description="Serine aminopeptidase S33" evidence="1">
    <location>
        <begin position="51"/>
        <end position="307"/>
    </location>
</feature>
<evidence type="ECO:0000313" key="2">
    <source>
        <dbReference type="EMBL" id="GEP56387.1"/>
    </source>
</evidence>
<reference evidence="2 3" key="1">
    <citation type="submission" date="2019-07" db="EMBL/GenBank/DDBJ databases">
        <title>Whole genome shotgun sequence of Reyranella soli NBRC 108950.</title>
        <authorList>
            <person name="Hosoyama A."/>
            <person name="Uohara A."/>
            <person name="Ohji S."/>
            <person name="Ichikawa N."/>
        </authorList>
    </citation>
    <scope>NUCLEOTIDE SEQUENCE [LARGE SCALE GENOMIC DNA]</scope>
    <source>
        <strain evidence="2 3">NBRC 108950</strain>
    </source>
</reference>
<sequence>MSDDDPTAAPAGVPAELGATYRPAERYGFLQASSARLRYACWNVPGTASGKVKGTVVLLGGRAEFIEKYATEVVGELLGRGYCVYALDWRGQGLSDRLLADRGKGHIDNFSTYMADLQLFLDKVVAPTAPRPILALCHSMGAHIMMRVLAENGPGPISAGVLCSPMTALKREAMLRSVLMLMPELPAIDERYLFGTGPFVVFAREFGSNIVTHDERRYRFTDKWFAADPRLALGGPTLGWGRQAARSMTAAVAPGYLERIELPLVLISAGEDALIDSHSHSAVVARLKHGDHVTVAGAKHEVMMETDALRGLFWEAFDRLAKGVLGQ</sequence>